<dbReference type="Proteomes" id="UP000037688">
    <property type="component" value="Unassembled WGS sequence"/>
</dbReference>
<comment type="caution">
    <text evidence="1">The sequence shown here is derived from an EMBL/GenBank/DDBJ whole genome shotgun (WGS) entry which is preliminary data.</text>
</comment>
<accession>A0A0M9BHU9</accession>
<sequence length="84" mass="9663">MRNMRERKLRLYITAKNLICLLVLVILISAAVGCSLERDEHTVKFQQLKQPNEVNDDLPVWLDVYSKSVVHDVYSPQGNVEVLP</sequence>
<keyword evidence="2" id="KW-1185">Reference proteome</keyword>
<protein>
    <submittedName>
        <fullName evidence="1">Uncharacterized protein</fullName>
    </submittedName>
</protein>
<gene>
    <name evidence="1" type="ORF">AMS66_29980</name>
</gene>
<reference evidence="1 2" key="1">
    <citation type="submission" date="2015-08" db="EMBL/GenBank/DDBJ databases">
        <title>Draft genome sequence of cellulolytic and xylanolytic Paenibacillus sp. A59, isolated from a decaying forest soil from Patagonia, Argentina.</title>
        <authorList>
            <person name="Ghio S."/>
            <person name="Caceres A.M."/>
            <person name="Talia P."/>
            <person name="Grasso D."/>
            <person name="Campos E."/>
        </authorList>
    </citation>
    <scope>NUCLEOTIDE SEQUENCE [LARGE SCALE GENOMIC DNA]</scope>
    <source>
        <strain evidence="1 2">A59</strain>
    </source>
</reference>
<proteinExistence type="predicted"/>
<dbReference type="RefSeq" id="WP_053784262.1">
    <property type="nucleotide sequence ID" value="NZ_LITU01000083.1"/>
</dbReference>
<dbReference type="AlphaFoldDB" id="A0A0M9BHU9"/>
<evidence type="ECO:0000313" key="2">
    <source>
        <dbReference type="Proteomes" id="UP000037688"/>
    </source>
</evidence>
<dbReference type="OrthoDB" id="2627646at2"/>
<dbReference type="EMBL" id="LITU01000083">
    <property type="protein sequence ID" value="KOY12640.1"/>
    <property type="molecule type" value="Genomic_DNA"/>
</dbReference>
<name>A0A0M9BHU9_9BACL</name>
<organism evidence="1 2">
    <name type="scientific">Paenibacillus xylanivorans</name>
    <dbReference type="NCBI Taxonomy" id="1705561"/>
    <lineage>
        <taxon>Bacteria</taxon>
        <taxon>Bacillati</taxon>
        <taxon>Bacillota</taxon>
        <taxon>Bacilli</taxon>
        <taxon>Bacillales</taxon>
        <taxon>Paenibacillaceae</taxon>
        <taxon>Paenibacillus</taxon>
    </lineage>
</organism>
<evidence type="ECO:0000313" key="1">
    <source>
        <dbReference type="EMBL" id="KOY12640.1"/>
    </source>
</evidence>
<dbReference type="PATRIC" id="fig|1705561.3.peg.6339"/>
<dbReference type="PROSITE" id="PS51257">
    <property type="entry name" value="PROKAR_LIPOPROTEIN"/>
    <property type="match status" value="1"/>
</dbReference>